<reference evidence="5 6" key="1">
    <citation type="submission" date="2016-10" db="EMBL/GenBank/DDBJ databases">
        <authorList>
            <person name="Varghese N."/>
            <person name="Submissions S."/>
        </authorList>
    </citation>
    <scope>NUCLEOTIDE SEQUENCE [LARGE SCALE GENOMIC DNA]</scope>
    <source>
        <strain evidence="5 6">WC1T17</strain>
    </source>
</reference>
<comment type="caution">
    <text evidence="5">The sequence shown here is derived from an EMBL/GenBank/DDBJ whole genome shotgun (WGS) entry which is preliminary data.</text>
</comment>
<accession>A0ABY1ABD2</accession>
<feature type="active site" description="For ring-opening step" evidence="3">
    <location>
        <position position="128"/>
    </location>
</feature>
<feature type="active site" description="For ring-opening step" evidence="3">
    <location>
        <position position="135"/>
    </location>
</feature>
<sequence>MKIIRVKDEIEGGQEALALFKDQVKQGAHVFGLATGSTPNTTYQALCQSDLDFSEAISINLDEYVGLSHNDPQSYYSYMVEHLFKQKPFKHSYLPDGTNEDADEECQRYSRIIAQNPVDFQLLGIGRNGHIGFNEPGSPFDGTTRKIKLTESTLNANARFFANEADVPRYAYSMGIGEIMQAKTILLEAYGMNKADAIQKTIEGPVTPNVPASILQKHPNVYFILDEEAASKLSK</sequence>
<evidence type="ECO:0000256" key="2">
    <source>
        <dbReference type="ARBA" id="ARBA00023277"/>
    </source>
</evidence>
<dbReference type="HAMAP" id="MF_01241">
    <property type="entry name" value="GlcN6P_deamin"/>
    <property type="match status" value="1"/>
</dbReference>
<feature type="active site" description="Proton acceptor; for ring-opening step" evidence="3">
    <location>
        <position position="130"/>
    </location>
</feature>
<dbReference type="Gene3D" id="3.40.50.1360">
    <property type="match status" value="1"/>
</dbReference>
<proteinExistence type="inferred from homology"/>
<dbReference type="EC" id="3.5.99.6" evidence="3"/>
<feature type="active site" description="Proton acceptor; for enolization step" evidence="3">
    <location>
        <position position="62"/>
    </location>
</feature>
<dbReference type="PROSITE" id="PS01161">
    <property type="entry name" value="GLC_GALNAC_ISOMERASE"/>
    <property type="match status" value="1"/>
</dbReference>
<dbReference type="InterPro" id="IPR004547">
    <property type="entry name" value="Glucosamine6P_isomerase"/>
</dbReference>
<dbReference type="Pfam" id="PF01182">
    <property type="entry name" value="Glucosamine_iso"/>
    <property type="match status" value="1"/>
</dbReference>
<comment type="function">
    <text evidence="3">Catalyzes the reversible isomerization-deamination of glucosamine 6-phosphate (GlcN6P) to form fructose 6-phosphate (Fru6P) and ammonium ion.</text>
</comment>
<evidence type="ECO:0000313" key="5">
    <source>
        <dbReference type="EMBL" id="SEM62747.1"/>
    </source>
</evidence>
<dbReference type="EMBL" id="FOCC01000005">
    <property type="protein sequence ID" value="SEM62747.1"/>
    <property type="molecule type" value="Genomic_DNA"/>
</dbReference>
<evidence type="ECO:0000256" key="3">
    <source>
        <dbReference type="HAMAP-Rule" id="MF_01241"/>
    </source>
</evidence>
<protein>
    <recommendedName>
        <fullName evidence="3">Glucosamine-6-phosphate deaminase</fullName>
        <ecNumber evidence="3">3.5.99.6</ecNumber>
    </recommendedName>
    <alternativeName>
        <fullName evidence="3">GlcN6P deaminase</fullName>
        <shortName evidence="3">GNPDA</shortName>
    </alternativeName>
    <alternativeName>
        <fullName evidence="3">Glucosamine-6-phosphate isomerase</fullName>
    </alternativeName>
</protein>
<dbReference type="PANTHER" id="PTHR11280">
    <property type="entry name" value="GLUCOSAMINE-6-PHOSPHATE ISOMERASE"/>
    <property type="match status" value="1"/>
</dbReference>
<comment type="catalytic activity">
    <reaction evidence="3">
        <text>alpha-D-glucosamine 6-phosphate + H2O = beta-D-fructose 6-phosphate + NH4(+)</text>
        <dbReference type="Rhea" id="RHEA:12172"/>
        <dbReference type="ChEBI" id="CHEBI:15377"/>
        <dbReference type="ChEBI" id="CHEBI:28938"/>
        <dbReference type="ChEBI" id="CHEBI:57634"/>
        <dbReference type="ChEBI" id="CHEBI:75989"/>
        <dbReference type="EC" id="3.5.99.6"/>
    </reaction>
</comment>
<evidence type="ECO:0000256" key="1">
    <source>
        <dbReference type="ARBA" id="ARBA00022801"/>
    </source>
</evidence>
<dbReference type="InterPro" id="IPR006148">
    <property type="entry name" value="Glc/Gal-6P_isomerase"/>
</dbReference>
<keyword evidence="1 3" id="KW-0378">Hydrolase</keyword>
<dbReference type="SUPFAM" id="SSF100950">
    <property type="entry name" value="NagB/RpiA/CoA transferase-like"/>
    <property type="match status" value="1"/>
</dbReference>
<comment type="similarity">
    <text evidence="3">Belongs to the glucosamine/galactosamine-6-phosphate isomerase family. NagB subfamily.</text>
</comment>
<comment type="caution">
    <text evidence="3">Lacks conserved residue(s) required for the propagation of feature annotation.</text>
</comment>
<keyword evidence="2 3" id="KW-0119">Carbohydrate metabolism</keyword>
<dbReference type="PANTHER" id="PTHR11280:SF5">
    <property type="entry name" value="GLUCOSAMINE-6-PHOSPHATE ISOMERASE"/>
    <property type="match status" value="1"/>
</dbReference>
<comment type="pathway">
    <text evidence="3">Amino-sugar metabolism; N-acetylneuraminate degradation; D-fructose 6-phosphate from N-acetylneuraminate: step 5/5.</text>
</comment>
<name>A0ABY1ABD2_9LACO</name>
<dbReference type="Proteomes" id="UP000182089">
    <property type="component" value="Unassembled WGS sequence"/>
</dbReference>
<gene>
    <name evidence="3" type="primary">nagB</name>
    <name evidence="5" type="ORF">SAMN05216431_105125</name>
</gene>
<organism evidence="5 6">
    <name type="scientific">Ligilactobacillus ruminis</name>
    <dbReference type="NCBI Taxonomy" id="1623"/>
    <lineage>
        <taxon>Bacteria</taxon>
        <taxon>Bacillati</taxon>
        <taxon>Bacillota</taxon>
        <taxon>Bacilli</taxon>
        <taxon>Lactobacillales</taxon>
        <taxon>Lactobacillaceae</taxon>
        <taxon>Ligilactobacillus</taxon>
    </lineage>
</organism>
<dbReference type="InterPro" id="IPR037171">
    <property type="entry name" value="NagB/RpiA_transferase-like"/>
</dbReference>
<dbReference type="InterPro" id="IPR018321">
    <property type="entry name" value="Glucosamine6P_isomerase_CS"/>
</dbReference>
<feature type="domain" description="Glucosamine/galactosamine-6-phosphate isomerase" evidence="4">
    <location>
        <begin position="25"/>
        <end position="218"/>
    </location>
</feature>
<evidence type="ECO:0000313" key="6">
    <source>
        <dbReference type="Proteomes" id="UP000182089"/>
    </source>
</evidence>
<evidence type="ECO:0000259" key="4">
    <source>
        <dbReference type="Pfam" id="PF01182"/>
    </source>
</evidence>
<dbReference type="CDD" id="cd01399">
    <property type="entry name" value="GlcN6P_deaminase"/>
    <property type="match status" value="1"/>
</dbReference>